<comment type="caution">
    <text evidence="1">The sequence shown here is derived from an EMBL/GenBank/DDBJ whole genome shotgun (WGS) entry which is preliminary data.</text>
</comment>
<gene>
    <name evidence="1" type="ORF">STAS_27986</name>
</gene>
<evidence type="ECO:0000313" key="1">
    <source>
        <dbReference type="EMBL" id="GER50662.1"/>
    </source>
</evidence>
<keyword evidence="2" id="KW-1185">Reference proteome</keyword>
<accession>A0A5A7R007</accession>
<reference evidence="2" key="1">
    <citation type="journal article" date="2019" name="Curr. Biol.">
        <title>Genome Sequence of Striga asiatica Provides Insight into the Evolution of Plant Parasitism.</title>
        <authorList>
            <person name="Yoshida S."/>
            <person name="Kim S."/>
            <person name="Wafula E.K."/>
            <person name="Tanskanen J."/>
            <person name="Kim Y.M."/>
            <person name="Honaas L."/>
            <person name="Yang Z."/>
            <person name="Spallek T."/>
            <person name="Conn C.E."/>
            <person name="Ichihashi Y."/>
            <person name="Cheong K."/>
            <person name="Cui S."/>
            <person name="Der J.P."/>
            <person name="Gundlach H."/>
            <person name="Jiao Y."/>
            <person name="Hori C."/>
            <person name="Ishida J.K."/>
            <person name="Kasahara H."/>
            <person name="Kiba T."/>
            <person name="Kim M.S."/>
            <person name="Koo N."/>
            <person name="Laohavisit A."/>
            <person name="Lee Y.H."/>
            <person name="Lumba S."/>
            <person name="McCourt P."/>
            <person name="Mortimer J.C."/>
            <person name="Mutuku J.M."/>
            <person name="Nomura T."/>
            <person name="Sasaki-Sekimoto Y."/>
            <person name="Seto Y."/>
            <person name="Wang Y."/>
            <person name="Wakatake T."/>
            <person name="Sakakibara H."/>
            <person name="Demura T."/>
            <person name="Yamaguchi S."/>
            <person name="Yoneyama K."/>
            <person name="Manabe R.I."/>
            <person name="Nelson D.C."/>
            <person name="Schulman A.H."/>
            <person name="Timko M.P."/>
            <person name="dePamphilis C.W."/>
            <person name="Choi D."/>
            <person name="Shirasu K."/>
        </authorList>
    </citation>
    <scope>NUCLEOTIDE SEQUENCE [LARGE SCALE GENOMIC DNA]</scope>
    <source>
        <strain evidence="2">cv. UVA1</strain>
    </source>
</reference>
<dbReference type="AlphaFoldDB" id="A0A5A7R007"/>
<organism evidence="1 2">
    <name type="scientific">Striga asiatica</name>
    <name type="common">Asiatic witchweed</name>
    <name type="synonym">Buchnera asiatica</name>
    <dbReference type="NCBI Taxonomy" id="4170"/>
    <lineage>
        <taxon>Eukaryota</taxon>
        <taxon>Viridiplantae</taxon>
        <taxon>Streptophyta</taxon>
        <taxon>Embryophyta</taxon>
        <taxon>Tracheophyta</taxon>
        <taxon>Spermatophyta</taxon>
        <taxon>Magnoliopsida</taxon>
        <taxon>eudicotyledons</taxon>
        <taxon>Gunneridae</taxon>
        <taxon>Pentapetalae</taxon>
        <taxon>asterids</taxon>
        <taxon>lamiids</taxon>
        <taxon>Lamiales</taxon>
        <taxon>Orobanchaceae</taxon>
        <taxon>Buchnereae</taxon>
        <taxon>Striga</taxon>
    </lineage>
</organism>
<sequence length="211" mass="22609">MSFFGPPFLNSSYSGPDTIFSNAPIKTSKSLITSHTFTYRLSGPFLSFLSALCTASLRARFPGDISSSSVLSSSLIAWASVRCLGFSSNSKSRSMYSSLRSLGMGSVGTSPSSSPSSPVHRDFSSSLSASEDQMLRSSSLSSASTLGSERTRARCLAFLMSYLSWMLGLELGSFSSSSLAVQRWSSSSSIWRAHFSRNSLGFFGSLPPKRS</sequence>
<dbReference type="Pfam" id="PF12364">
    <property type="entry name" value="DUF3648"/>
    <property type="match status" value="1"/>
</dbReference>
<dbReference type="EMBL" id="BKCP01009403">
    <property type="protein sequence ID" value="GER50662.1"/>
    <property type="molecule type" value="Genomic_DNA"/>
</dbReference>
<dbReference type="Proteomes" id="UP000325081">
    <property type="component" value="Unassembled WGS sequence"/>
</dbReference>
<protein>
    <submittedName>
        <fullName evidence="1">Fatty acid reductase 1</fullName>
    </submittedName>
</protein>
<name>A0A5A7R007_STRAF</name>
<proteinExistence type="predicted"/>
<evidence type="ECO:0000313" key="2">
    <source>
        <dbReference type="Proteomes" id="UP000325081"/>
    </source>
</evidence>
<dbReference type="InterPro" id="IPR022108">
    <property type="entry name" value="DUF3648"/>
</dbReference>